<name>A0A239LXW4_EKHLU</name>
<evidence type="ECO:0000256" key="1">
    <source>
        <dbReference type="SAM" id="SignalP"/>
    </source>
</evidence>
<accession>A0A239LXW4</accession>
<gene>
    <name evidence="2" type="ORF">SAMN05421640_3484</name>
</gene>
<reference evidence="2 3" key="1">
    <citation type="submission" date="2017-06" db="EMBL/GenBank/DDBJ databases">
        <authorList>
            <person name="Kim H.J."/>
            <person name="Triplett B.A."/>
        </authorList>
    </citation>
    <scope>NUCLEOTIDE SEQUENCE [LARGE SCALE GENOMIC DNA]</scope>
    <source>
        <strain evidence="2 3">DSM 19307</strain>
    </source>
</reference>
<dbReference type="AlphaFoldDB" id="A0A239LXW4"/>
<proteinExistence type="predicted"/>
<dbReference type="EMBL" id="FZPD01000006">
    <property type="protein sequence ID" value="SNT35356.1"/>
    <property type="molecule type" value="Genomic_DNA"/>
</dbReference>
<keyword evidence="1" id="KW-0732">Signal</keyword>
<dbReference type="RefSeq" id="WP_089358156.1">
    <property type="nucleotide sequence ID" value="NZ_FZPD01000006.1"/>
</dbReference>
<feature type="chain" id="PRO_5012782973" description="DUF4412 domain-containing protein" evidence="1">
    <location>
        <begin position="21"/>
        <end position="205"/>
    </location>
</feature>
<organism evidence="2 3">
    <name type="scientific">Ekhidna lutea</name>
    <dbReference type="NCBI Taxonomy" id="447679"/>
    <lineage>
        <taxon>Bacteria</taxon>
        <taxon>Pseudomonadati</taxon>
        <taxon>Bacteroidota</taxon>
        <taxon>Cytophagia</taxon>
        <taxon>Cytophagales</taxon>
        <taxon>Reichenbachiellaceae</taxon>
        <taxon>Ekhidna</taxon>
    </lineage>
</organism>
<protein>
    <recommendedName>
        <fullName evidence="4">DUF4412 domain-containing protein</fullName>
    </recommendedName>
</protein>
<sequence length="205" mass="23789">MRHYLLFISLLVPSFLSAQAKTAEELREEDLKKYSIESAEINYKISGDADGEELMAFNDFGWMSLRQQTMTFELYGITSTQSVYEITDGDFVYRLNPDDSTYSIRKDYKWSQQASYKNPEQVSEAILFSMGGKQQAYKTHLEKNCQVWTFEGKAIQELWVWNGLVLKRKAKLGDRLIETTATKITIDISPNPILFTIPEYFQKKN</sequence>
<evidence type="ECO:0000313" key="2">
    <source>
        <dbReference type="EMBL" id="SNT35356.1"/>
    </source>
</evidence>
<evidence type="ECO:0008006" key="4">
    <source>
        <dbReference type="Google" id="ProtNLM"/>
    </source>
</evidence>
<evidence type="ECO:0000313" key="3">
    <source>
        <dbReference type="Proteomes" id="UP000198393"/>
    </source>
</evidence>
<dbReference type="Proteomes" id="UP000198393">
    <property type="component" value="Unassembled WGS sequence"/>
</dbReference>
<feature type="signal peptide" evidence="1">
    <location>
        <begin position="1"/>
        <end position="20"/>
    </location>
</feature>
<dbReference type="OrthoDB" id="5372426at2"/>
<keyword evidence="3" id="KW-1185">Reference proteome</keyword>